<dbReference type="NCBIfam" id="NF005616">
    <property type="entry name" value="PRK07373.1"/>
    <property type="match status" value="1"/>
</dbReference>
<keyword evidence="3" id="KW-1185">Reference proteome</keyword>
<protein>
    <submittedName>
        <fullName evidence="2">Trans-splicing intein-formed DNA polymerase III subunit alpha C-terminal partner DnaE-C</fullName>
    </submittedName>
</protein>
<comment type="caution">
    <text evidence="2">The sequence shown here is derived from an EMBL/GenBank/DDBJ whole genome shotgun (WGS) entry which is preliminary data.</text>
</comment>
<reference evidence="2" key="1">
    <citation type="journal article" date="2021" name="Antonie Van Leeuwenhoek">
        <title>Draft genome and description of Waterburya agarophytonicola gen. nov. sp. nov. (Pleurocapsales, Cyanobacteria): a seaweed symbiont.</title>
        <authorList>
            <person name="Bonthond G."/>
            <person name="Shalygin S."/>
            <person name="Bayer T."/>
            <person name="Weinberger F."/>
        </authorList>
    </citation>
    <scope>NUCLEOTIDE SEQUENCE</scope>
    <source>
        <strain evidence="2">KI4</strain>
    </source>
</reference>
<organism evidence="2 3">
    <name type="scientific">Waterburya agarophytonicola KI4</name>
    <dbReference type="NCBI Taxonomy" id="2874699"/>
    <lineage>
        <taxon>Bacteria</taxon>
        <taxon>Bacillati</taxon>
        <taxon>Cyanobacteriota</taxon>
        <taxon>Cyanophyceae</taxon>
        <taxon>Pleurocapsales</taxon>
        <taxon>Hyellaceae</taxon>
        <taxon>Waterburya</taxon>
        <taxon>Waterburya agarophytonicola</taxon>
    </lineage>
</organism>
<dbReference type="GO" id="GO:0006260">
    <property type="term" value="P:DNA replication"/>
    <property type="evidence" value="ECO:0007669"/>
    <property type="project" value="InterPro"/>
</dbReference>
<accession>A0A964FE54</accession>
<evidence type="ECO:0000259" key="1">
    <source>
        <dbReference type="SMART" id="SM00305"/>
    </source>
</evidence>
<dbReference type="Proteomes" id="UP000729733">
    <property type="component" value="Unassembled WGS sequence"/>
</dbReference>
<dbReference type="SMART" id="SM00305">
    <property type="entry name" value="HintC"/>
    <property type="match status" value="1"/>
</dbReference>
<name>A0A964FE54_9CYAN</name>
<dbReference type="GO" id="GO:0008408">
    <property type="term" value="F:3'-5' exonuclease activity"/>
    <property type="evidence" value="ECO:0007669"/>
    <property type="project" value="InterPro"/>
</dbReference>
<dbReference type="RefSeq" id="WP_229638481.1">
    <property type="nucleotide sequence ID" value="NZ_JADWDC010000001.1"/>
</dbReference>
<dbReference type="PANTHER" id="PTHR32294:SF0">
    <property type="entry name" value="DNA POLYMERASE III SUBUNIT ALPHA"/>
    <property type="match status" value="1"/>
</dbReference>
<dbReference type="GO" id="GO:0003676">
    <property type="term" value="F:nucleic acid binding"/>
    <property type="evidence" value="ECO:0007669"/>
    <property type="project" value="InterPro"/>
</dbReference>
<dbReference type="CDD" id="cd04485">
    <property type="entry name" value="DnaE_OBF"/>
    <property type="match status" value="1"/>
</dbReference>
<dbReference type="EMBL" id="JADWDC010000001">
    <property type="protein sequence ID" value="MCC0175482.1"/>
    <property type="molecule type" value="Genomic_DNA"/>
</dbReference>
<sequence length="444" mass="50241">MVKIVRRQSLGKQNVYDIGVEYHHNFLLGNGMVASNCFNKSHSTAYAYVSYQTAYLKANYPVEYMSALLTASSGNQEKVDKYRENAQKMGISILPPNINRSEEDFVPLDDNHILFGFSAVKNLGQGAIENILNARNSDGEFKSLADFCERVELRTVNRRALETLIYCGAFDPVQSNRKQLINDIDVLISWAQQRNKEKASGQMNLFDMGIKDRSEPIFEQAPSTSKVEDYPLQEKLRLEKEYIGFYISEHPLQAVNQAAQILSPISLSALSEQKAKQKISAVVMLNSVRKIITKKGDPMAFVQMEDITGEAEGTIFPSTYEALEPLLEEGKQLIVWGKAQERNDKYQLIIDDAEAIEQVKMIMLEITPEQALDPAQSNYLKIILSQQSTEPHKFKIPVIAAIGKGEQRQFIRFGQKFWVQDETKIVTSLQEAGFRVHCEPLLSQ</sequence>
<dbReference type="InterPro" id="IPR004805">
    <property type="entry name" value="DnaE2/DnaE/PolC"/>
</dbReference>
<dbReference type="PANTHER" id="PTHR32294">
    <property type="entry name" value="DNA POLYMERASE III SUBUNIT ALPHA"/>
    <property type="match status" value="1"/>
</dbReference>
<dbReference type="InterPro" id="IPR029460">
    <property type="entry name" value="DNAPol_HHH"/>
</dbReference>
<dbReference type="NCBIfam" id="TIGR01443">
    <property type="entry name" value="intein_Cterm"/>
    <property type="match status" value="1"/>
</dbReference>
<dbReference type="Gene3D" id="1.10.150.870">
    <property type="match status" value="1"/>
</dbReference>
<gene>
    <name evidence="2" type="ORF">I4641_00610</name>
</gene>
<dbReference type="PROSITE" id="PS50818">
    <property type="entry name" value="INTEIN_C_TER"/>
    <property type="match status" value="1"/>
</dbReference>
<feature type="domain" description="Hint" evidence="1">
    <location>
        <begin position="1"/>
        <end position="42"/>
    </location>
</feature>
<dbReference type="InterPro" id="IPR036844">
    <property type="entry name" value="Hint_dom_sf"/>
</dbReference>
<dbReference type="InterPro" id="IPR003586">
    <property type="entry name" value="Hint_dom_C"/>
</dbReference>
<dbReference type="Pfam" id="PF14579">
    <property type="entry name" value="HHH_6"/>
    <property type="match status" value="1"/>
</dbReference>
<evidence type="ECO:0000313" key="2">
    <source>
        <dbReference type="EMBL" id="MCC0175482.1"/>
    </source>
</evidence>
<dbReference type="InterPro" id="IPR004365">
    <property type="entry name" value="NA-bd_OB_tRNA"/>
</dbReference>
<dbReference type="SUPFAM" id="SSF51294">
    <property type="entry name" value="Hedgehog/intein (Hint) domain"/>
    <property type="match status" value="1"/>
</dbReference>
<evidence type="ECO:0000313" key="3">
    <source>
        <dbReference type="Proteomes" id="UP000729733"/>
    </source>
</evidence>
<dbReference type="Pfam" id="PF01336">
    <property type="entry name" value="tRNA_anti-codon"/>
    <property type="match status" value="1"/>
</dbReference>
<dbReference type="InterPro" id="IPR030934">
    <property type="entry name" value="Intein_C"/>
</dbReference>
<proteinExistence type="predicted"/>
<dbReference type="Gene3D" id="2.170.16.10">
    <property type="entry name" value="Hedgehog/Intein (Hint) domain"/>
    <property type="match status" value="1"/>
</dbReference>
<dbReference type="AlphaFoldDB" id="A0A964FE54"/>